<dbReference type="GO" id="GO:0006417">
    <property type="term" value="P:regulation of translation"/>
    <property type="evidence" value="ECO:0007669"/>
    <property type="project" value="UniProtKB-KW"/>
</dbReference>
<name>A0A8S0P9S6_OLEEU</name>
<dbReference type="InterPro" id="IPR011989">
    <property type="entry name" value="ARM-like"/>
</dbReference>
<dbReference type="InterPro" id="IPR033133">
    <property type="entry name" value="PUM-HD"/>
</dbReference>
<dbReference type="Pfam" id="PF00806">
    <property type="entry name" value="PUF"/>
    <property type="match status" value="2"/>
</dbReference>
<keyword evidence="3" id="KW-0694">RNA-binding</keyword>
<dbReference type="InterPro" id="IPR001313">
    <property type="entry name" value="Pumilio_RNA-bd_rpt"/>
</dbReference>
<dbReference type="InterPro" id="IPR016024">
    <property type="entry name" value="ARM-type_fold"/>
</dbReference>
<dbReference type="AlphaFoldDB" id="A0A8S0P9S6"/>
<dbReference type="PANTHER" id="PTHR12537">
    <property type="entry name" value="RNA BINDING PROTEIN PUMILIO-RELATED"/>
    <property type="match status" value="1"/>
</dbReference>
<comment type="caution">
    <text evidence="6">The sequence shown here is derived from an EMBL/GenBank/DDBJ whole genome shotgun (WGS) entry which is preliminary data.</text>
</comment>
<proteinExistence type="predicted"/>
<dbReference type="GO" id="GO:0003729">
    <property type="term" value="F:mRNA binding"/>
    <property type="evidence" value="ECO:0007669"/>
    <property type="project" value="TreeGrafter"/>
</dbReference>
<dbReference type="Proteomes" id="UP000594638">
    <property type="component" value="Unassembled WGS sequence"/>
</dbReference>
<protein>
    <submittedName>
        <fullName evidence="6">Pumilio homolog 1-like</fullName>
    </submittedName>
</protein>
<evidence type="ECO:0000256" key="1">
    <source>
        <dbReference type="ARBA" id="ARBA00022737"/>
    </source>
</evidence>
<dbReference type="EMBL" id="CACTIH010000016">
    <property type="protein sequence ID" value="CAA2934527.1"/>
    <property type="molecule type" value="Genomic_DNA"/>
</dbReference>
<dbReference type="PANTHER" id="PTHR12537:SF187">
    <property type="entry name" value="OS04G0276200 PROTEIN"/>
    <property type="match status" value="1"/>
</dbReference>
<sequence length="79" mass="9117">MSQQKYASNVVEKCLSFGTPEERQTLVNEILGTTDENELHQVMMNDQFANYVVQKMLETCDDQQLDLILNRMRVHLGAL</sequence>
<keyword evidence="2" id="KW-0810">Translation regulation</keyword>
<evidence type="ECO:0000313" key="6">
    <source>
        <dbReference type="EMBL" id="CAA2934527.1"/>
    </source>
</evidence>
<feature type="repeat" description="Pumilio" evidence="4">
    <location>
        <begin position="29"/>
        <end position="70"/>
    </location>
</feature>
<evidence type="ECO:0000256" key="4">
    <source>
        <dbReference type="PROSITE-ProRule" id="PRU00317"/>
    </source>
</evidence>
<keyword evidence="1" id="KW-0677">Repeat</keyword>
<dbReference type="PROSITE" id="PS50303">
    <property type="entry name" value="PUM_HD"/>
    <property type="match status" value="1"/>
</dbReference>
<evidence type="ECO:0000259" key="5">
    <source>
        <dbReference type="PROSITE" id="PS50303"/>
    </source>
</evidence>
<evidence type="ECO:0000313" key="7">
    <source>
        <dbReference type="Proteomes" id="UP000594638"/>
    </source>
</evidence>
<evidence type="ECO:0000256" key="2">
    <source>
        <dbReference type="ARBA" id="ARBA00022845"/>
    </source>
</evidence>
<dbReference type="SUPFAM" id="SSF48371">
    <property type="entry name" value="ARM repeat"/>
    <property type="match status" value="1"/>
</dbReference>
<reference evidence="6 7" key="1">
    <citation type="submission" date="2019-12" db="EMBL/GenBank/DDBJ databases">
        <authorList>
            <person name="Alioto T."/>
            <person name="Alioto T."/>
            <person name="Gomez Garrido J."/>
        </authorList>
    </citation>
    <scope>NUCLEOTIDE SEQUENCE [LARGE SCALE GENOMIC DNA]</scope>
</reference>
<dbReference type="Gene3D" id="1.25.10.10">
    <property type="entry name" value="Leucine-rich Repeat Variant"/>
    <property type="match status" value="1"/>
</dbReference>
<accession>A0A8S0P9S6</accession>
<evidence type="ECO:0000256" key="3">
    <source>
        <dbReference type="ARBA" id="ARBA00022884"/>
    </source>
</evidence>
<dbReference type="OrthoDB" id="668540at2759"/>
<dbReference type="Gramene" id="OE9A121897T1">
    <property type="protein sequence ID" value="OE9A121897C1"/>
    <property type="gene ID" value="OE9A121897"/>
</dbReference>
<dbReference type="PROSITE" id="PS50302">
    <property type="entry name" value="PUM"/>
    <property type="match status" value="2"/>
</dbReference>
<dbReference type="SMART" id="SM00025">
    <property type="entry name" value="Pumilio"/>
    <property type="match status" value="2"/>
</dbReference>
<feature type="domain" description="PUM-HD" evidence="5">
    <location>
        <begin position="1"/>
        <end position="79"/>
    </location>
</feature>
<dbReference type="GO" id="GO:0005737">
    <property type="term" value="C:cytoplasm"/>
    <property type="evidence" value="ECO:0007669"/>
    <property type="project" value="TreeGrafter"/>
</dbReference>
<feature type="repeat" description="Pumilio" evidence="4">
    <location>
        <begin position="1"/>
        <end position="28"/>
    </location>
</feature>
<organism evidence="6 7">
    <name type="scientific">Olea europaea subsp. europaea</name>
    <dbReference type="NCBI Taxonomy" id="158383"/>
    <lineage>
        <taxon>Eukaryota</taxon>
        <taxon>Viridiplantae</taxon>
        <taxon>Streptophyta</taxon>
        <taxon>Embryophyta</taxon>
        <taxon>Tracheophyta</taxon>
        <taxon>Spermatophyta</taxon>
        <taxon>Magnoliopsida</taxon>
        <taxon>eudicotyledons</taxon>
        <taxon>Gunneridae</taxon>
        <taxon>Pentapetalae</taxon>
        <taxon>asterids</taxon>
        <taxon>lamiids</taxon>
        <taxon>Lamiales</taxon>
        <taxon>Oleaceae</taxon>
        <taxon>Oleeae</taxon>
        <taxon>Olea</taxon>
    </lineage>
</organism>
<keyword evidence="7" id="KW-1185">Reference proteome</keyword>
<gene>
    <name evidence="6" type="ORF">OLEA9_A121897</name>
</gene>